<evidence type="ECO:0000313" key="6">
    <source>
        <dbReference type="Proteomes" id="UP000256774"/>
    </source>
</evidence>
<keyword evidence="6" id="KW-1185">Reference proteome</keyword>
<dbReference type="PANTHER" id="PTHR34298:SF2">
    <property type="entry name" value="SEGREGATION AND CONDENSATION PROTEIN B"/>
    <property type="match status" value="1"/>
</dbReference>
<dbReference type="RefSeq" id="WP_116208821.1">
    <property type="nucleotide sequence ID" value="NZ_QUNR01000004.1"/>
</dbReference>
<evidence type="ECO:0000256" key="4">
    <source>
        <dbReference type="ARBA" id="ARBA00023306"/>
    </source>
</evidence>
<dbReference type="SUPFAM" id="SSF46785">
    <property type="entry name" value="Winged helix' DNA-binding domain"/>
    <property type="match status" value="2"/>
</dbReference>
<dbReference type="InterPro" id="IPR036388">
    <property type="entry name" value="WH-like_DNA-bd_sf"/>
</dbReference>
<proteinExistence type="predicted"/>
<dbReference type="Pfam" id="PF04079">
    <property type="entry name" value="SMC_ScpB"/>
    <property type="match status" value="1"/>
</dbReference>
<dbReference type="Proteomes" id="UP000256774">
    <property type="component" value="Unassembled WGS sequence"/>
</dbReference>
<keyword evidence="3" id="KW-0159">Chromosome partition</keyword>
<organism evidence="5 6">
    <name type="scientific">Paraperlucidibaca baekdonensis</name>
    <dbReference type="NCBI Taxonomy" id="748120"/>
    <lineage>
        <taxon>Bacteria</taxon>
        <taxon>Pseudomonadati</taxon>
        <taxon>Pseudomonadota</taxon>
        <taxon>Gammaproteobacteria</taxon>
        <taxon>Moraxellales</taxon>
        <taxon>Moraxellaceae</taxon>
        <taxon>Paraperlucidibaca</taxon>
    </lineage>
</organism>
<dbReference type="OrthoDB" id="9806226at2"/>
<dbReference type="Gene3D" id="1.10.10.10">
    <property type="entry name" value="Winged helix-like DNA-binding domain superfamily/Winged helix DNA-binding domain"/>
    <property type="match status" value="2"/>
</dbReference>
<keyword evidence="4" id="KW-0131">Cell cycle</keyword>
<dbReference type="PIRSF" id="PIRSF019345">
    <property type="entry name" value="ScpB"/>
    <property type="match status" value="1"/>
</dbReference>
<accession>A0A3E0H2Y5</accession>
<name>A0A3E0H2Y5_9GAMM</name>
<reference evidence="5 6" key="1">
    <citation type="submission" date="2018-08" db="EMBL/GenBank/DDBJ databases">
        <title>Genomic Encyclopedia of Type Strains, Phase IV (KMG-IV): sequencing the most valuable type-strain genomes for metagenomic binning, comparative biology and taxonomic classification.</title>
        <authorList>
            <person name="Goeker M."/>
        </authorList>
    </citation>
    <scope>NUCLEOTIDE SEQUENCE [LARGE SCALE GENOMIC DNA]</scope>
    <source>
        <strain evidence="5 6">DSM 26022</strain>
    </source>
</reference>
<dbReference type="GO" id="GO:0051301">
    <property type="term" value="P:cell division"/>
    <property type="evidence" value="ECO:0007669"/>
    <property type="project" value="UniProtKB-KW"/>
</dbReference>
<dbReference type="AlphaFoldDB" id="A0A3E0H2Y5"/>
<evidence type="ECO:0000313" key="5">
    <source>
        <dbReference type="EMBL" id="REH36878.1"/>
    </source>
</evidence>
<dbReference type="GO" id="GO:0051304">
    <property type="term" value="P:chromosome separation"/>
    <property type="evidence" value="ECO:0007669"/>
    <property type="project" value="InterPro"/>
</dbReference>
<dbReference type="PANTHER" id="PTHR34298">
    <property type="entry name" value="SEGREGATION AND CONDENSATION PROTEIN B"/>
    <property type="match status" value="1"/>
</dbReference>
<gene>
    <name evidence="5" type="ORF">DFR26_2018</name>
</gene>
<keyword evidence="2" id="KW-0132">Cell division</keyword>
<dbReference type="InterPro" id="IPR005234">
    <property type="entry name" value="ScpB_csome_segregation"/>
</dbReference>
<evidence type="ECO:0000256" key="2">
    <source>
        <dbReference type="ARBA" id="ARBA00022618"/>
    </source>
</evidence>
<comment type="caution">
    <text evidence="5">The sequence shown here is derived from an EMBL/GenBank/DDBJ whole genome shotgun (WGS) entry which is preliminary data.</text>
</comment>
<dbReference type="NCBIfam" id="TIGR00281">
    <property type="entry name" value="SMC-Scp complex subunit ScpB"/>
    <property type="match status" value="1"/>
</dbReference>
<protein>
    <submittedName>
        <fullName evidence="5">Segregation and condensation protein B</fullName>
    </submittedName>
</protein>
<evidence type="ECO:0000256" key="3">
    <source>
        <dbReference type="ARBA" id="ARBA00022829"/>
    </source>
</evidence>
<evidence type="ECO:0000256" key="1">
    <source>
        <dbReference type="ARBA" id="ARBA00022490"/>
    </source>
</evidence>
<dbReference type="InterPro" id="IPR036390">
    <property type="entry name" value="WH_DNA-bd_sf"/>
</dbReference>
<keyword evidence="1" id="KW-0963">Cytoplasm</keyword>
<sequence length="188" mass="21180">MNPDELKQIIEGALFAAGRALSIEQIQALFEEAYRPDSASIKALLDDLYADYSERGVELRQVASGWRFQVRHDVGPWVSKLWDERPQRYSRALLETLALIAYRQPITRSEIEDIRGVAVSTAIVKTLLEREWVRVAGHKEVPGRPALFATTRHFLDDFNLKSLADLPALASIRDLAEIAADLEAATHE</sequence>
<dbReference type="EMBL" id="QUNR01000004">
    <property type="protein sequence ID" value="REH36878.1"/>
    <property type="molecule type" value="Genomic_DNA"/>
</dbReference>